<keyword evidence="15" id="KW-1185">Reference proteome</keyword>
<dbReference type="OrthoDB" id="1931232at2759"/>
<dbReference type="EC" id="6.1.1.22" evidence="3"/>
<feature type="domain" description="Aminoacyl-transfer RNA synthetases class-II family profile" evidence="13">
    <location>
        <begin position="275"/>
        <end position="567"/>
    </location>
</feature>
<dbReference type="PROSITE" id="PS50862">
    <property type="entry name" value="AA_TRNA_LIGASE_II"/>
    <property type="match status" value="1"/>
</dbReference>
<dbReference type="GO" id="GO:0006421">
    <property type="term" value="P:asparaginyl-tRNA aminoacylation"/>
    <property type="evidence" value="ECO:0007669"/>
    <property type="project" value="InterPro"/>
</dbReference>
<keyword evidence="5 14" id="KW-0436">Ligase</keyword>
<dbReference type="NCBIfam" id="TIGR00457">
    <property type="entry name" value="asnS"/>
    <property type="match status" value="1"/>
</dbReference>
<comment type="similarity">
    <text evidence="2">Belongs to the class-II aminoacyl-tRNA synthetase family.</text>
</comment>
<dbReference type="Gene3D" id="3.30.1910.20">
    <property type="entry name" value="asparaginyl-tRNA synthetase, N-terminal domain"/>
    <property type="match status" value="1"/>
</dbReference>
<feature type="region of interest" description="Disordered" evidence="12">
    <location>
        <begin position="94"/>
        <end position="123"/>
    </location>
</feature>
<organism evidence="14 15">
    <name type="scientific">Smittium mucronatum</name>
    <dbReference type="NCBI Taxonomy" id="133383"/>
    <lineage>
        <taxon>Eukaryota</taxon>
        <taxon>Fungi</taxon>
        <taxon>Fungi incertae sedis</taxon>
        <taxon>Zoopagomycota</taxon>
        <taxon>Kickxellomycotina</taxon>
        <taxon>Harpellomycetes</taxon>
        <taxon>Harpellales</taxon>
        <taxon>Legeriomycetaceae</taxon>
        <taxon>Smittium</taxon>
    </lineage>
</organism>
<evidence type="ECO:0000313" key="14">
    <source>
        <dbReference type="EMBL" id="OLY80634.1"/>
    </source>
</evidence>
<keyword evidence="6" id="KW-0547">Nucleotide-binding</keyword>
<dbReference type="InterPro" id="IPR004522">
    <property type="entry name" value="Asn-tRNA-ligase"/>
</dbReference>
<feature type="compositionally biased region" description="Basic and acidic residues" evidence="12">
    <location>
        <begin position="112"/>
        <end position="121"/>
    </location>
</feature>
<dbReference type="EMBL" id="LSSL01003301">
    <property type="protein sequence ID" value="OLY80634.1"/>
    <property type="molecule type" value="Genomic_DNA"/>
</dbReference>
<dbReference type="GO" id="GO:0003676">
    <property type="term" value="F:nucleic acid binding"/>
    <property type="evidence" value="ECO:0007669"/>
    <property type="project" value="InterPro"/>
</dbReference>
<dbReference type="InterPro" id="IPR012340">
    <property type="entry name" value="NA-bd_OB-fold"/>
</dbReference>
<dbReference type="Pfam" id="PF00152">
    <property type="entry name" value="tRNA-synt_2"/>
    <property type="match status" value="1"/>
</dbReference>
<dbReference type="Gene3D" id="2.40.50.140">
    <property type="entry name" value="Nucleic acid-binding proteins"/>
    <property type="match status" value="1"/>
</dbReference>
<keyword evidence="7" id="KW-0067">ATP-binding</keyword>
<protein>
    <recommendedName>
        <fullName evidence="3">asparagine--tRNA ligase</fullName>
        <ecNumber evidence="3">6.1.1.22</ecNumber>
    </recommendedName>
    <alternativeName>
        <fullName evidence="10">Asparaginyl-tRNA synthetase</fullName>
    </alternativeName>
</protein>
<dbReference type="InterPro" id="IPR002312">
    <property type="entry name" value="Asp/Asn-tRNA-synth_IIb"/>
</dbReference>
<dbReference type="InterPro" id="IPR004364">
    <property type="entry name" value="Aa-tRNA-synt_II"/>
</dbReference>
<feature type="compositionally biased region" description="Basic and acidic residues" evidence="12">
    <location>
        <begin position="94"/>
        <end position="105"/>
    </location>
</feature>
<dbReference type="SUPFAM" id="SSF55681">
    <property type="entry name" value="Class II aaRS and biotin synthetases"/>
    <property type="match status" value="1"/>
</dbReference>
<keyword evidence="9" id="KW-0030">Aminoacyl-tRNA synthetase</keyword>
<evidence type="ECO:0000256" key="7">
    <source>
        <dbReference type="ARBA" id="ARBA00022840"/>
    </source>
</evidence>
<comment type="caution">
    <text evidence="14">The sequence shown here is derived from an EMBL/GenBank/DDBJ whole genome shotgun (WGS) entry which is preliminary data.</text>
</comment>
<comment type="subcellular location">
    <subcellularLocation>
        <location evidence="1">Cytoplasm</location>
    </subcellularLocation>
</comment>
<dbReference type="CDD" id="cd00776">
    <property type="entry name" value="AsxRS_core"/>
    <property type="match status" value="1"/>
</dbReference>
<accession>A0A1R0GUR0</accession>
<sequence length="575" mass="64876">MSSDISQKVNEMDISKKVYIDEISGSDETADGSLSLPFKTPLAAYTASFEFADNASFLIRKPQASESDSTEYQPLAPTALKKAKKAFEINLKKSKKQAETQEKESASNLAKQQEEERRLENSKTIVLQQDSSLPPAKFIKINEAIHYRDQRVNVRGWVHRMRVQGKDFMFIVLRDGTANLQSILADRLCHTYDALTLTLESTVSLFGTIKAVPEGKSAPGGHELIVDYWEVISKAPGDSEAVTNKVSADSDPSIQYAQRHLVIRGDTQSAVLKARSYTLRAFREHFHSIGYLEVTPPCLVQTMVEGGSTLFSLPYYGEEAYLTQSSQLYLESCIPALGNVYTISESYRAEKSNTRRHLSEFTHMEIEAGFITFEDLLDTIEDMVCGVVDFLLKDPVSRQLIEQLNPGFVAPPRPFMRMRYEDAIKWLNEHGIKREDGNDFEFGDDIPESPERLMTDTINRPILLTHFPGPIKSFYMPRSKDDPRVTDSVDLLMPNVGEIVGGSMRISNHEDMLAAFKTAGLNPEDYYWYLDLSKYGAFPHGGLGLGVERFLAWITNRYTVKECCLYPRFPGRCQP</sequence>
<dbReference type="InterPro" id="IPR006195">
    <property type="entry name" value="aa-tRNA-synth_II"/>
</dbReference>
<dbReference type="InterPro" id="IPR045864">
    <property type="entry name" value="aa-tRNA-synth_II/BPL/LPL"/>
</dbReference>
<proteinExistence type="inferred from homology"/>
<dbReference type="InterPro" id="IPR048952">
    <property type="entry name" value="AsnRS_N"/>
</dbReference>
<evidence type="ECO:0000256" key="5">
    <source>
        <dbReference type="ARBA" id="ARBA00022598"/>
    </source>
</evidence>
<keyword evidence="8" id="KW-0648">Protein biosynthesis</keyword>
<evidence type="ECO:0000256" key="11">
    <source>
        <dbReference type="ARBA" id="ARBA00047844"/>
    </source>
</evidence>
<evidence type="ECO:0000256" key="1">
    <source>
        <dbReference type="ARBA" id="ARBA00004496"/>
    </source>
</evidence>
<dbReference type="PANTHER" id="PTHR22594:SF16">
    <property type="entry name" value="ASPARAGINE--TRNA LIGASE, CYTOPLASMIC"/>
    <property type="match status" value="1"/>
</dbReference>
<dbReference type="Proteomes" id="UP000187455">
    <property type="component" value="Unassembled WGS sequence"/>
</dbReference>
<evidence type="ECO:0000256" key="8">
    <source>
        <dbReference type="ARBA" id="ARBA00022917"/>
    </source>
</evidence>
<dbReference type="InterPro" id="IPR004365">
    <property type="entry name" value="NA-bd_OB_tRNA"/>
</dbReference>
<comment type="catalytic activity">
    <reaction evidence="11">
        <text>tRNA(Asn) + L-asparagine + ATP = L-asparaginyl-tRNA(Asn) + AMP + diphosphate + H(+)</text>
        <dbReference type="Rhea" id="RHEA:11180"/>
        <dbReference type="Rhea" id="RHEA-COMP:9659"/>
        <dbReference type="Rhea" id="RHEA-COMP:9674"/>
        <dbReference type="ChEBI" id="CHEBI:15378"/>
        <dbReference type="ChEBI" id="CHEBI:30616"/>
        <dbReference type="ChEBI" id="CHEBI:33019"/>
        <dbReference type="ChEBI" id="CHEBI:58048"/>
        <dbReference type="ChEBI" id="CHEBI:78442"/>
        <dbReference type="ChEBI" id="CHEBI:78515"/>
        <dbReference type="ChEBI" id="CHEBI:456215"/>
        <dbReference type="EC" id="6.1.1.22"/>
    </reaction>
</comment>
<dbReference type="GO" id="GO:0005524">
    <property type="term" value="F:ATP binding"/>
    <property type="evidence" value="ECO:0007669"/>
    <property type="project" value="UniProtKB-KW"/>
</dbReference>
<name>A0A1R0GUR0_9FUNG</name>
<evidence type="ECO:0000256" key="4">
    <source>
        <dbReference type="ARBA" id="ARBA00022490"/>
    </source>
</evidence>
<gene>
    <name evidence="14" type="ORF">AYI68_g5267</name>
</gene>
<dbReference type="PRINTS" id="PR01042">
    <property type="entry name" value="TRNASYNTHASP"/>
</dbReference>
<dbReference type="GO" id="GO:0004816">
    <property type="term" value="F:asparagine-tRNA ligase activity"/>
    <property type="evidence" value="ECO:0007669"/>
    <property type="project" value="UniProtKB-EC"/>
</dbReference>
<evidence type="ECO:0000256" key="10">
    <source>
        <dbReference type="ARBA" id="ARBA00029886"/>
    </source>
</evidence>
<dbReference type="Gene3D" id="3.30.930.10">
    <property type="entry name" value="Bira Bifunctional Protein, Domain 2"/>
    <property type="match status" value="1"/>
</dbReference>
<keyword evidence="4" id="KW-0963">Cytoplasm</keyword>
<evidence type="ECO:0000256" key="6">
    <source>
        <dbReference type="ARBA" id="ARBA00022741"/>
    </source>
</evidence>
<dbReference type="PANTHER" id="PTHR22594">
    <property type="entry name" value="ASPARTYL/LYSYL-TRNA SYNTHETASE"/>
    <property type="match status" value="1"/>
</dbReference>
<dbReference type="SUPFAM" id="SSF50249">
    <property type="entry name" value="Nucleic acid-binding proteins"/>
    <property type="match status" value="1"/>
</dbReference>
<dbReference type="STRING" id="133383.A0A1R0GUR0"/>
<reference evidence="14 15" key="1">
    <citation type="journal article" date="2016" name="Mol. Biol. Evol.">
        <title>Genome-Wide Survey of Gut Fungi (Harpellales) Reveals the First Horizontally Transferred Ubiquitin Gene from a Mosquito Host.</title>
        <authorList>
            <person name="Wang Y."/>
            <person name="White M.M."/>
            <person name="Kvist S."/>
            <person name="Moncalvo J.M."/>
        </authorList>
    </citation>
    <scope>NUCLEOTIDE SEQUENCE [LARGE SCALE GENOMIC DNA]</scope>
    <source>
        <strain evidence="14 15">ALG-7-W6</strain>
    </source>
</reference>
<dbReference type="FunFam" id="3.30.930.10:FF:000040">
    <property type="entry name" value="Asparagine--tRNA ligase, cytoplasmic"/>
    <property type="match status" value="1"/>
</dbReference>
<evidence type="ECO:0000256" key="12">
    <source>
        <dbReference type="SAM" id="MobiDB-lite"/>
    </source>
</evidence>
<dbReference type="GO" id="GO:0005737">
    <property type="term" value="C:cytoplasm"/>
    <property type="evidence" value="ECO:0007669"/>
    <property type="project" value="UniProtKB-SubCell"/>
</dbReference>
<evidence type="ECO:0000256" key="2">
    <source>
        <dbReference type="ARBA" id="ARBA00008226"/>
    </source>
</evidence>
<dbReference type="CDD" id="cd04323">
    <property type="entry name" value="AsnRS_cyto_like_N"/>
    <property type="match status" value="1"/>
</dbReference>
<evidence type="ECO:0000259" key="13">
    <source>
        <dbReference type="PROSITE" id="PS50862"/>
    </source>
</evidence>
<evidence type="ECO:0000313" key="15">
    <source>
        <dbReference type="Proteomes" id="UP000187455"/>
    </source>
</evidence>
<dbReference type="Pfam" id="PF01336">
    <property type="entry name" value="tRNA_anti-codon"/>
    <property type="match status" value="1"/>
</dbReference>
<evidence type="ECO:0000256" key="3">
    <source>
        <dbReference type="ARBA" id="ARBA00012816"/>
    </source>
</evidence>
<dbReference type="AlphaFoldDB" id="A0A1R0GUR0"/>
<dbReference type="Pfam" id="PF20917">
    <property type="entry name" value="AsnRS_N"/>
    <property type="match status" value="1"/>
</dbReference>
<evidence type="ECO:0000256" key="9">
    <source>
        <dbReference type="ARBA" id="ARBA00023146"/>
    </source>
</evidence>